<dbReference type="EMBL" id="CP001785">
    <property type="protein sequence ID" value="ACX52401.1"/>
    <property type="molecule type" value="Genomic_DNA"/>
</dbReference>
<reference evidence="3 4" key="1">
    <citation type="submission" date="2009-10" db="EMBL/GenBank/DDBJ databases">
        <title>Complete sequence of chromosome of Ammonifex degensii KC4.</title>
        <authorList>
            <consortium name="US DOE Joint Genome Institute"/>
            <person name="Kerfeld C."/>
            <person name="Goodner B."/>
            <person name="Huber H."/>
            <person name="Stetter K."/>
            <person name="Lucas S."/>
            <person name="Copeland A."/>
            <person name="Lapidus A."/>
            <person name="Glavina del Rio T."/>
            <person name="Dalin E."/>
            <person name="Tice H."/>
            <person name="Bruce D."/>
            <person name="Goodwin L."/>
            <person name="Pitluck S."/>
            <person name="Saunders E."/>
            <person name="Brettin T."/>
            <person name="Detter J.C."/>
            <person name="Han C."/>
            <person name="Larimer F."/>
            <person name="Land M."/>
            <person name="Hauser L."/>
            <person name="Kyrpides N."/>
            <person name="Ovchinnikova G."/>
            <person name="Richardson P."/>
        </authorList>
    </citation>
    <scope>NUCLEOTIDE SEQUENCE [LARGE SCALE GENOMIC DNA]</scope>
    <source>
        <strain evidence="4">DSM 10501 / KC4</strain>
    </source>
</reference>
<evidence type="ECO:0000259" key="2">
    <source>
        <dbReference type="Pfam" id="PF07670"/>
    </source>
</evidence>
<evidence type="ECO:0000313" key="3">
    <source>
        <dbReference type="EMBL" id="ACX52401.1"/>
    </source>
</evidence>
<feature type="transmembrane region" description="Helical" evidence="1">
    <location>
        <begin position="155"/>
        <end position="176"/>
    </location>
</feature>
<dbReference type="STRING" id="429009.Adeg_1293"/>
<evidence type="ECO:0000256" key="1">
    <source>
        <dbReference type="SAM" id="Phobius"/>
    </source>
</evidence>
<dbReference type="GO" id="GO:0005886">
    <property type="term" value="C:plasma membrane"/>
    <property type="evidence" value="ECO:0007669"/>
    <property type="project" value="TreeGrafter"/>
</dbReference>
<dbReference type="RefSeq" id="WP_015739278.1">
    <property type="nucleotide sequence ID" value="NC_013385.1"/>
</dbReference>
<keyword evidence="1" id="KW-0472">Membrane</keyword>
<dbReference type="Pfam" id="PF07670">
    <property type="entry name" value="Gate"/>
    <property type="match status" value="1"/>
</dbReference>
<dbReference type="PANTHER" id="PTHR35793">
    <property type="entry name" value="INNER MEMBRANE PROTEIN YJIG"/>
    <property type="match status" value="1"/>
</dbReference>
<dbReference type="HOGENOM" id="CLU_127717_0_0_9"/>
<evidence type="ECO:0000313" key="4">
    <source>
        <dbReference type="Proteomes" id="UP000002620"/>
    </source>
</evidence>
<feature type="domain" description="Nucleoside transporter/FeoB GTPase Gate" evidence="2">
    <location>
        <begin position="47"/>
        <end position="148"/>
    </location>
</feature>
<dbReference type="Proteomes" id="UP000002620">
    <property type="component" value="Chromosome"/>
</dbReference>
<dbReference type="eggNOG" id="COG0700">
    <property type="taxonomic scope" value="Bacteria"/>
</dbReference>
<dbReference type="AlphaFoldDB" id="C9R7X2"/>
<dbReference type="InterPro" id="IPR052549">
    <property type="entry name" value="SpmB"/>
</dbReference>
<dbReference type="InterPro" id="IPR011642">
    <property type="entry name" value="Gate_dom"/>
</dbReference>
<feature type="transmembrane region" description="Helical" evidence="1">
    <location>
        <begin position="50"/>
        <end position="73"/>
    </location>
</feature>
<dbReference type="PANTHER" id="PTHR35793:SF2">
    <property type="entry name" value="INNER MEMBRANE PROTEIN YJIG"/>
    <property type="match status" value="1"/>
</dbReference>
<keyword evidence="4" id="KW-1185">Reference proteome</keyword>
<dbReference type="KEGG" id="adg:Adeg_1293"/>
<name>C9R7X2_AMMDK</name>
<gene>
    <name evidence="3" type="ordered locus">Adeg_1293</name>
</gene>
<proteinExistence type="predicted"/>
<dbReference type="OrthoDB" id="9805623at2"/>
<sequence>MEKGIIALAEWIIPGLILLVLVVALCRRLPVYELFIAGAQDGFEIAIKTIPYLVAMLVAVSIFRASGALDLLVKLLSPVLSPLGIPPEVLPHALLRPLSGSAALGVATDIIRTHGPDSMLGRLVSTMQGSSDTTFYVLSLYFGSVGIKKYRYAPITGLIADITTFLASVFFVRLIFG</sequence>
<keyword evidence="1" id="KW-1133">Transmembrane helix</keyword>
<accession>C9R7X2</accession>
<feature type="transmembrane region" description="Helical" evidence="1">
    <location>
        <begin position="6"/>
        <end position="29"/>
    </location>
</feature>
<protein>
    <submittedName>
        <fullName evidence="3">Nucleoside recognition domain protein</fullName>
    </submittedName>
</protein>
<keyword evidence="1" id="KW-0812">Transmembrane</keyword>
<organism evidence="3 4">
    <name type="scientific">Ammonifex degensii (strain DSM 10501 / KC4)</name>
    <dbReference type="NCBI Taxonomy" id="429009"/>
    <lineage>
        <taxon>Bacteria</taxon>
        <taxon>Bacillati</taxon>
        <taxon>Bacillota</taxon>
        <taxon>Clostridia</taxon>
        <taxon>Thermoanaerobacterales</taxon>
        <taxon>Thermoanaerobacteraceae</taxon>
        <taxon>Ammonifex</taxon>
    </lineage>
</organism>